<feature type="signal peptide" evidence="9">
    <location>
        <begin position="1"/>
        <end position="29"/>
    </location>
</feature>
<dbReference type="SUPFAM" id="SSF56935">
    <property type="entry name" value="Porins"/>
    <property type="match status" value="1"/>
</dbReference>
<dbReference type="Proteomes" id="UP001597264">
    <property type="component" value="Unassembled WGS sequence"/>
</dbReference>
<dbReference type="PANTHER" id="PTHR40980">
    <property type="entry name" value="PLUG DOMAIN-CONTAINING PROTEIN"/>
    <property type="match status" value="1"/>
</dbReference>
<dbReference type="InterPro" id="IPR010104">
    <property type="entry name" value="TonB_rcpt_bac"/>
</dbReference>
<comment type="similarity">
    <text evidence="7">Belongs to the TonB-dependent receptor family.</text>
</comment>
<dbReference type="RefSeq" id="WP_230435742.1">
    <property type="nucleotide sequence ID" value="NZ_CP087715.1"/>
</dbReference>
<comment type="subcellular location">
    <subcellularLocation>
        <location evidence="1 7">Cell outer membrane</location>
    </subcellularLocation>
</comment>
<evidence type="ECO:0000256" key="2">
    <source>
        <dbReference type="ARBA" id="ARBA00022448"/>
    </source>
</evidence>
<keyword evidence="5 7" id="KW-0472">Membrane</keyword>
<evidence type="ECO:0000256" key="3">
    <source>
        <dbReference type="ARBA" id="ARBA00022496"/>
    </source>
</evidence>
<keyword evidence="12" id="KW-1185">Reference proteome</keyword>
<dbReference type="InterPro" id="IPR012910">
    <property type="entry name" value="Plug_dom"/>
</dbReference>
<dbReference type="Gene3D" id="2.40.170.20">
    <property type="entry name" value="TonB-dependent receptor, beta-barrel domain"/>
    <property type="match status" value="1"/>
</dbReference>
<evidence type="ECO:0000256" key="4">
    <source>
        <dbReference type="ARBA" id="ARBA00023004"/>
    </source>
</evidence>
<sequence length="977" mass="108252">MSTSAITARAIQRYAMCALCSLCTAALSAQPLADKHYFEFPAQPLADALQQFARELDQAVLFNPDLVAGREALSLRGHFSAKRAISQLLRGSGLSARYSNQGWLVQAPRAPAEPTAPTTPNAAGIEEVVATGHYLTSIERAEQQEREAAQSVDILLAEEIRHSPGSNIAEALSRNAGITVVRDRGQALFVSIRGLPTAFNAFTLNGNTLATNENVRTSGQYGRQFHYDTLPAELVAAVEIRKTPQAMDDEGAIGGSVNIQTYQPLELAENRLGLNFQLSQSSLASERDPHFSLMGNWVNVDNNLGVYLAASRSHLNLRQDRVMNFGWQQSTNSNALGDSGQAPISPGNIRPTLERENRQRSGLSLGIQQRIPSGPQWNLNYLQLKQEIDYREFSYSAQYSVDALVPGSAEIQGPFIPTGSTDSGSVQIGSESAGLVDDTHALDFSVEGDWHSNWHYRLLAAASQADSYNDTPIKRTRLRREGDVQFDFHFPLTDRGALPSVTYRNLSLSDSEAFPGRRLEWRKNTTQDRNLSGAFNLSRRIDFALLDSLYLDSLHLGAKYQRRTRDYQRTDAVIVTGIENRIFPDSYFDLVAEADFLATANSSLPTVWLQPQEDIFWQDVGKEVISKNLLNSQNRVNSYQVDESVTAAMAQLNLSGITPQGIPWRGNAGLRYAETRHHARGHQLEAMSDSVTPRYFTKAYDQWLPAANLTLDLSEALQWRTGIARTLKRPDLQDLAPRLTLHSGDEHSAQGGNPDLHAVTAWQLDSSMHWTLGSSESGDPVGILGAGLFYKSIDDFIHTDSTQIRIDGEPYLLTSKTNGGRAYVNGMELEYRQNLGGLPSPFDHLGLQMNLTFTNSRAAYRGDNNTTHWDPLEDVARHTANLGLYYDDRYLTARLQYSWRDRVLRDVGESRLDARNSMPFGTLDAHLTLALSDHLSLTAEGINLTDAAEWEYVAGGGFAGYSHYGRRLALGLNLKFH</sequence>
<dbReference type="PANTHER" id="PTHR40980:SF3">
    <property type="entry name" value="TONB-DEPENDENT RECEPTOR-LIKE BETA-BARREL DOMAIN-CONTAINING PROTEIN"/>
    <property type="match status" value="1"/>
</dbReference>
<comment type="caution">
    <text evidence="11">The sequence shown here is derived from an EMBL/GenBank/DDBJ whole genome shotgun (WGS) entry which is preliminary data.</text>
</comment>
<keyword evidence="4" id="KW-0408">Iron</keyword>
<dbReference type="InterPro" id="IPR036942">
    <property type="entry name" value="Beta-barrel_TonB_sf"/>
</dbReference>
<accession>A0ABW3U9S6</accession>
<keyword evidence="9" id="KW-0732">Signal</keyword>
<dbReference type="InterPro" id="IPR037066">
    <property type="entry name" value="Plug_dom_sf"/>
</dbReference>
<keyword evidence="11" id="KW-0675">Receptor</keyword>
<evidence type="ECO:0000256" key="8">
    <source>
        <dbReference type="SAM" id="MobiDB-lite"/>
    </source>
</evidence>
<dbReference type="Pfam" id="PF00593">
    <property type="entry name" value="TonB_dep_Rec_b-barrel"/>
    <property type="match status" value="1"/>
</dbReference>
<keyword evidence="7" id="KW-0798">TonB box</keyword>
<dbReference type="SMART" id="SM00965">
    <property type="entry name" value="STN"/>
    <property type="match status" value="1"/>
</dbReference>
<name>A0ABW3U9S6_9GAMM</name>
<evidence type="ECO:0000256" key="9">
    <source>
        <dbReference type="SAM" id="SignalP"/>
    </source>
</evidence>
<evidence type="ECO:0000256" key="1">
    <source>
        <dbReference type="ARBA" id="ARBA00004442"/>
    </source>
</evidence>
<protein>
    <submittedName>
        <fullName evidence="11">TonB-dependent receptor</fullName>
    </submittedName>
</protein>
<keyword evidence="3" id="KW-0406">Ion transport</keyword>
<organism evidence="11 12">
    <name type="scientific">Microbulbifer celer</name>
    <dbReference type="NCBI Taxonomy" id="435905"/>
    <lineage>
        <taxon>Bacteria</taxon>
        <taxon>Pseudomonadati</taxon>
        <taxon>Pseudomonadota</taxon>
        <taxon>Gammaproteobacteria</taxon>
        <taxon>Cellvibrionales</taxon>
        <taxon>Microbulbiferaceae</taxon>
        <taxon>Microbulbifer</taxon>
    </lineage>
</organism>
<gene>
    <name evidence="11" type="ORF">ACFQ2X_11225</name>
</gene>
<evidence type="ECO:0000313" key="11">
    <source>
        <dbReference type="EMBL" id="MFD1217172.1"/>
    </source>
</evidence>
<keyword evidence="6" id="KW-0998">Cell outer membrane</keyword>
<feature type="domain" description="Secretin/TonB short N-terminal" evidence="10">
    <location>
        <begin position="58"/>
        <end position="108"/>
    </location>
</feature>
<dbReference type="Gene3D" id="2.170.130.10">
    <property type="entry name" value="TonB-dependent receptor, plug domain"/>
    <property type="match status" value="1"/>
</dbReference>
<dbReference type="Pfam" id="PF07660">
    <property type="entry name" value="STN"/>
    <property type="match status" value="1"/>
</dbReference>
<dbReference type="NCBIfam" id="TIGR01782">
    <property type="entry name" value="TonB-Xanth-Caul"/>
    <property type="match status" value="1"/>
</dbReference>
<dbReference type="EMBL" id="JBHTLR010000010">
    <property type="protein sequence ID" value="MFD1217172.1"/>
    <property type="molecule type" value="Genomic_DNA"/>
</dbReference>
<evidence type="ECO:0000256" key="5">
    <source>
        <dbReference type="ARBA" id="ARBA00023136"/>
    </source>
</evidence>
<dbReference type="Pfam" id="PF07715">
    <property type="entry name" value="Plug"/>
    <property type="match status" value="1"/>
</dbReference>
<keyword evidence="3" id="KW-0410">Iron transport</keyword>
<evidence type="ECO:0000313" key="12">
    <source>
        <dbReference type="Proteomes" id="UP001597264"/>
    </source>
</evidence>
<dbReference type="InterPro" id="IPR011662">
    <property type="entry name" value="Secretin/TonB_short_N"/>
</dbReference>
<evidence type="ECO:0000259" key="10">
    <source>
        <dbReference type="SMART" id="SM00965"/>
    </source>
</evidence>
<proteinExistence type="inferred from homology"/>
<feature type="region of interest" description="Disordered" evidence="8">
    <location>
        <begin position="332"/>
        <end position="351"/>
    </location>
</feature>
<evidence type="ECO:0000256" key="6">
    <source>
        <dbReference type="ARBA" id="ARBA00023237"/>
    </source>
</evidence>
<dbReference type="Gene3D" id="3.55.50.30">
    <property type="match status" value="1"/>
</dbReference>
<reference evidence="12" key="1">
    <citation type="journal article" date="2019" name="Int. J. Syst. Evol. Microbiol.">
        <title>The Global Catalogue of Microorganisms (GCM) 10K type strain sequencing project: providing services to taxonomists for standard genome sequencing and annotation.</title>
        <authorList>
            <consortium name="The Broad Institute Genomics Platform"/>
            <consortium name="The Broad Institute Genome Sequencing Center for Infectious Disease"/>
            <person name="Wu L."/>
            <person name="Ma J."/>
        </authorList>
    </citation>
    <scope>NUCLEOTIDE SEQUENCE [LARGE SCALE GENOMIC DNA]</scope>
    <source>
        <strain evidence="12">CCUG 54356</strain>
    </source>
</reference>
<dbReference type="InterPro" id="IPR000531">
    <property type="entry name" value="Beta-barrel_TonB"/>
</dbReference>
<evidence type="ECO:0000256" key="7">
    <source>
        <dbReference type="RuleBase" id="RU003357"/>
    </source>
</evidence>
<keyword evidence="2" id="KW-0813">Transport</keyword>
<feature type="chain" id="PRO_5046558279" evidence="9">
    <location>
        <begin position="30"/>
        <end position="977"/>
    </location>
</feature>